<dbReference type="EMBL" id="KN822976">
    <property type="protein sequence ID" value="KIO29984.1"/>
    <property type="molecule type" value="Genomic_DNA"/>
</dbReference>
<dbReference type="GO" id="GO:0005759">
    <property type="term" value="C:mitochondrial matrix"/>
    <property type="evidence" value="ECO:0007669"/>
    <property type="project" value="TreeGrafter"/>
</dbReference>
<accession>A0A0C3QQT1</accession>
<proteinExistence type="predicted"/>
<dbReference type="GO" id="GO:0033615">
    <property type="term" value="P:mitochondrial proton-transporting ATP synthase complex assembly"/>
    <property type="evidence" value="ECO:0007669"/>
    <property type="project" value="InterPro"/>
</dbReference>
<dbReference type="PANTHER" id="PTHR28015:SF1">
    <property type="entry name" value="ATP SYNTHASE ASSEMBLY FACTOR FMC1, MITOCHONDRIAL"/>
    <property type="match status" value="1"/>
</dbReference>
<evidence type="ECO:0000313" key="2">
    <source>
        <dbReference type="Proteomes" id="UP000054248"/>
    </source>
</evidence>
<keyword evidence="2" id="KW-1185">Reference proteome</keyword>
<reference evidence="2" key="2">
    <citation type="submission" date="2015-01" db="EMBL/GenBank/DDBJ databases">
        <title>Evolutionary Origins and Diversification of the Mycorrhizal Mutualists.</title>
        <authorList>
            <consortium name="DOE Joint Genome Institute"/>
            <consortium name="Mycorrhizal Genomics Consortium"/>
            <person name="Kohler A."/>
            <person name="Kuo A."/>
            <person name="Nagy L.G."/>
            <person name="Floudas D."/>
            <person name="Copeland A."/>
            <person name="Barry K.W."/>
            <person name="Cichocki N."/>
            <person name="Veneault-Fourrey C."/>
            <person name="LaButti K."/>
            <person name="Lindquist E.A."/>
            <person name="Lipzen A."/>
            <person name="Lundell T."/>
            <person name="Morin E."/>
            <person name="Murat C."/>
            <person name="Riley R."/>
            <person name="Ohm R."/>
            <person name="Sun H."/>
            <person name="Tunlid A."/>
            <person name="Henrissat B."/>
            <person name="Grigoriev I.V."/>
            <person name="Hibbett D.S."/>
            <person name="Martin F."/>
        </authorList>
    </citation>
    <scope>NUCLEOTIDE SEQUENCE [LARGE SCALE GENOMIC DNA]</scope>
    <source>
        <strain evidence="2">MUT 4182</strain>
    </source>
</reference>
<dbReference type="STRING" id="1051891.A0A0C3QQT1"/>
<sequence>MNSQVVRSSYRATLRELRKGCAKDKRSASIASSFRSLFATPRRGEAPENISREASNLVVFLRAQREYDELLKRYNPLHDLSPEDHRLATAHRVGLNMPKDFSGEA</sequence>
<dbReference type="HOGENOM" id="CLU_128881_2_1_1"/>
<organism evidence="1 2">
    <name type="scientific">Tulasnella calospora MUT 4182</name>
    <dbReference type="NCBI Taxonomy" id="1051891"/>
    <lineage>
        <taxon>Eukaryota</taxon>
        <taxon>Fungi</taxon>
        <taxon>Dikarya</taxon>
        <taxon>Basidiomycota</taxon>
        <taxon>Agaricomycotina</taxon>
        <taxon>Agaricomycetes</taxon>
        <taxon>Cantharellales</taxon>
        <taxon>Tulasnellaceae</taxon>
        <taxon>Tulasnella</taxon>
    </lineage>
</organism>
<dbReference type="PANTHER" id="PTHR28015">
    <property type="entry name" value="ATP SYNTHASE ASSEMBLY FACTOR FMC1, MITOCHONDRIAL"/>
    <property type="match status" value="1"/>
</dbReference>
<evidence type="ECO:0000313" key="1">
    <source>
        <dbReference type="EMBL" id="KIO29984.1"/>
    </source>
</evidence>
<dbReference type="Proteomes" id="UP000054248">
    <property type="component" value="Unassembled WGS sequence"/>
</dbReference>
<dbReference type="AlphaFoldDB" id="A0A0C3QQT1"/>
<reference evidence="1 2" key="1">
    <citation type="submission" date="2014-04" db="EMBL/GenBank/DDBJ databases">
        <authorList>
            <consortium name="DOE Joint Genome Institute"/>
            <person name="Kuo A."/>
            <person name="Girlanda M."/>
            <person name="Perotto S."/>
            <person name="Kohler A."/>
            <person name="Nagy L.G."/>
            <person name="Floudas D."/>
            <person name="Copeland A."/>
            <person name="Barry K.W."/>
            <person name="Cichocki N."/>
            <person name="Veneault-Fourrey C."/>
            <person name="LaButti K."/>
            <person name="Lindquist E.A."/>
            <person name="Lipzen A."/>
            <person name="Lundell T."/>
            <person name="Morin E."/>
            <person name="Murat C."/>
            <person name="Sun H."/>
            <person name="Tunlid A."/>
            <person name="Henrissat B."/>
            <person name="Grigoriev I.V."/>
            <person name="Hibbett D.S."/>
            <person name="Martin F."/>
            <person name="Nordberg H.P."/>
            <person name="Cantor M.N."/>
            <person name="Hua S.X."/>
        </authorList>
    </citation>
    <scope>NUCLEOTIDE SEQUENCE [LARGE SCALE GENOMIC DNA]</scope>
    <source>
        <strain evidence="1 2">MUT 4182</strain>
    </source>
</reference>
<dbReference type="OrthoDB" id="15893at2759"/>
<dbReference type="InterPro" id="IPR039196">
    <property type="entry name" value="Fmc1"/>
</dbReference>
<name>A0A0C3QQT1_9AGAM</name>
<gene>
    <name evidence="1" type="ORF">M407DRAFT_242351</name>
</gene>
<dbReference type="Pfam" id="PF13233">
    <property type="entry name" value="Complex1_LYR_2"/>
    <property type="match status" value="1"/>
</dbReference>
<protein>
    <submittedName>
        <fullName evidence="1">Uncharacterized protein</fullName>
    </submittedName>
</protein>